<gene>
    <name evidence="1" type="primary">Fbxo9_0</name>
    <name evidence="1" type="ORF">GWK47_033052</name>
</gene>
<proteinExistence type="predicted"/>
<protein>
    <submittedName>
        <fullName evidence="1">F-box only protein 9</fullName>
    </submittedName>
</protein>
<accession>A0A8J4YYD2</accession>
<evidence type="ECO:0000313" key="2">
    <source>
        <dbReference type="Proteomes" id="UP000770661"/>
    </source>
</evidence>
<dbReference type="Proteomes" id="UP000770661">
    <property type="component" value="Unassembled WGS sequence"/>
</dbReference>
<keyword evidence="2" id="KW-1185">Reference proteome</keyword>
<sequence>MLTTADEPHAVLSQLRTRDVRNPQVLQGHYCFVGSNVSLVLKRRSRDRPSHKRRGRRYTGGTTDVAETIFQIEYEIRPTKGRLHWQLVWRTYTIISVYYDDKENVSQIDVNDLNKFPPLVFSRVKSYSSTCDNPLT</sequence>
<evidence type="ECO:0000313" key="1">
    <source>
        <dbReference type="EMBL" id="KAG0728165.1"/>
    </source>
</evidence>
<dbReference type="AlphaFoldDB" id="A0A8J4YYD2"/>
<reference evidence="1" key="1">
    <citation type="submission" date="2020-07" db="EMBL/GenBank/DDBJ databases">
        <title>The High-quality genome of the commercially important snow crab, Chionoecetes opilio.</title>
        <authorList>
            <person name="Jeong J.-H."/>
            <person name="Ryu S."/>
        </authorList>
    </citation>
    <scope>NUCLEOTIDE SEQUENCE</scope>
    <source>
        <strain evidence="1">MADBK_172401_WGS</strain>
        <tissue evidence="1">Digestive gland</tissue>
    </source>
</reference>
<organism evidence="1 2">
    <name type="scientific">Chionoecetes opilio</name>
    <name type="common">Atlantic snow crab</name>
    <name type="synonym">Cancer opilio</name>
    <dbReference type="NCBI Taxonomy" id="41210"/>
    <lineage>
        <taxon>Eukaryota</taxon>
        <taxon>Metazoa</taxon>
        <taxon>Ecdysozoa</taxon>
        <taxon>Arthropoda</taxon>
        <taxon>Crustacea</taxon>
        <taxon>Multicrustacea</taxon>
        <taxon>Malacostraca</taxon>
        <taxon>Eumalacostraca</taxon>
        <taxon>Eucarida</taxon>
        <taxon>Decapoda</taxon>
        <taxon>Pleocyemata</taxon>
        <taxon>Brachyura</taxon>
        <taxon>Eubrachyura</taxon>
        <taxon>Majoidea</taxon>
        <taxon>Majidae</taxon>
        <taxon>Chionoecetes</taxon>
    </lineage>
</organism>
<dbReference type="OrthoDB" id="2117972at2759"/>
<dbReference type="EMBL" id="JACEEZ010002552">
    <property type="protein sequence ID" value="KAG0728165.1"/>
    <property type="molecule type" value="Genomic_DNA"/>
</dbReference>
<name>A0A8J4YYD2_CHIOP</name>
<comment type="caution">
    <text evidence="1">The sequence shown here is derived from an EMBL/GenBank/DDBJ whole genome shotgun (WGS) entry which is preliminary data.</text>
</comment>